<protein>
    <submittedName>
        <fullName evidence="1">Uncharacterized protein</fullName>
    </submittedName>
</protein>
<gene>
    <name evidence="1" type="ORF">DCCM_2148</name>
</gene>
<keyword evidence="2" id="KW-1185">Reference proteome</keyword>
<dbReference type="Proteomes" id="UP000239549">
    <property type="component" value="Unassembled WGS sequence"/>
</dbReference>
<dbReference type="EMBL" id="BFAV01000073">
    <property type="protein sequence ID" value="GBF33051.1"/>
    <property type="molecule type" value="Genomic_DNA"/>
</dbReference>
<reference evidence="2" key="1">
    <citation type="submission" date="2018-02" db="EMBL/GenBank/DDBJ databases">
        <title>Genome sequence of Desulfocucumis palustris strain NAW-5.</title>
        <authorList>
            <person name="Watanabe M."/>
            <person name="Kojima H."/>
            <person name="Fukui M."/>
        </authorList>
    </citation>
    <scope>NUCLEOTIDE SEQUENCE [LARGE SCALE GENOMIC DNA]</scope>
    <source>
        <strain evidence="2">NAW-5</strain>
    </source>
</reference>
<evidence type="ECO:0000313" key="2">
    <source>
        <dbReference type="Proteomes" id="UP000239549"/>
    </source>
</evidence>
<proteinExistence type="predicted"/>
<evidence type="ECO:0000313" key="1">
    <source>
        <dbReference type="EMBL" id="GBF33051.1"/>
    </source>
</evidence>
<accession>A0A2L2XGP1</accession>
<name>A0A2L2XGP1_9FIRM</name>
<organism evidence="1 2">
    <name type="scientific">Desulfocucumis palustris</name>
    <dbReference type="NCBI Taxonomy" id="1898651"/>
    <lineage>
        <taxon>Bacteria</taxon>
        <taxon>Bacillati</taxon>
        <taxon>Bacillota</taxon>
        <taxon>Clostridia</taxon>
        <taxon>Eubacteriales</taxon>
        <taxon>Desulfocucumaceae</taxon>
        <taxon>Desulfocucumis</taxon>
    </lineage>
</organism>
<dbReference type="AlphaFoldDB" id="A0A2L2XGP1"/>
<comment type="caution">
    <text evidence="1">The sequence shown here is derived from an EMBL/GenBank/DDBJ whole genome shotgun (WGS) entry which is preliminary data.</text>
</comment>
<sequence length="37" mass="4115">MIHLKINTCNIINNINFTYTSPFLGGPSSVISFIKES</sequence>